<comment type="function">
    <text evidence="8">Involved in DNA double-strand break (DSB) repair and recombination. Promotes the annealing of complementary single-stranded DNA and by stimulation of the RAD51 recombinase.</text>
</comment>
<dbReference type="GO" id="GO:0006312">
    <property type="term" value="P:mitotic recombination"/>
    <property type="evidence" value="ECO:0007669"/>
    <property type="project" value="TreeGrafter"/>
</dbReference>
<dbReference type="PIRSF" id="PIRSF022936">
    <property type="entry name" value="RAD59_fungi"/>
    <property type="match status" value="1"/>
</dbReference>
<dbReference type="OrthoDB" id="206565at2759"/>
<reference evidence="10 11" key="1">
    <citation type="journal article" date="2004" name="Nature">
        <title>Genome evolution in yeasts.</title>
        <authorList>
            <consortium name="Genolevures"/>
            <person name="Dujon B."/>
            <person name="Sherman D."/>
            <person name="Fischer G."/>
            <person name="Durrens P."/>
            <person name="Casaregola S."/>
            <person name="Lafontaine I."/>
            <person name="de Montigny J."/>
            <person name="Marck C."/>
            <person name="Neuveglise C."/>
            <person name="Talla E."/>
            <person name="Goffard N."/>
            <person name="Frangeul L."/>
            <person name="Aigle M."/>
            <person name="Anthouard V."/>
            <person name="Babour A."/>
            <person name="Barbe V."/>
            <person name="Barnay S."/>
            <person name="Blanchin S."/>
            <person name="Beckerich J.M."/>
            <person name="Beyne E."/>
            <person name="Bleykasten C."/>
            <person name="Boisrame A."/>
            <person name="Boyer J."/>
            <person name="Cattolico L."/>
            <person name="Confanioleri F."/>
            <person name="de Daruvar A."/>
            <person name="Despons L."/>
            <person name="Fabre E."/>
            <person name="Fairhead C."/>
            <person name="Ferry-Dumazet H."/>
            <person name="Groppi A."/>
            <person name="Hantraye F."/>
            <person name="Hennequin C."/>
            <person name="Jauniaux N."/>
            <person name="Joyet P."/>
            <person name="Kachouri R."/>
            <person name="Kerrest A."/>
            <person name="Koszul R."/>
            <person name="Lemaire M."/>
            <person name="Lesur I."/>
            <person name="Ma L."/>
            <person name="Muller H."/>
            <person name="Nicaud J.M."/>
            <person name="Nikolski M."/>
            <person name="Oztas S."/>
            <person name="Ozier-Kalogeropoulos O."/>
            <person name="Pellenz S."/>
            <person name="Potier S."/>
            <person name="Richard G.F."/>
            <person name="Straub M.L."/>
            <person name="Suleau A."/>
            <person name="Swennene D."/>
            <person name="Tekaia F."/>
            <person name="Wesolowski-Louvel M."/>
            <person name="Westhof E."/>
            <person name="Wirth B."/>
            <person name="Zeniou-Meyer M."/>
            <person name="Zivanovic I."/>
            <person name="Bolotin-Fukuhara M."/>
            <person name="Thierry A."/>
            <person name="Bouchier C."/>
            <person name="Caudron B."/>
            <person name="Scarpelli C."/>
            <person name="Gaillardin C."/>
            <person name="Weissenbach J."/>
            <person name="Wincker P."/>
            <person name="Souciet J.L."/>
        </authorList>
    </citation>
    <scope>NUCLEOTIDE SEQUENCE [LARGE SCALE GENOMIC DNA]</scope>
    <source>
        <strain evidence="11">ATCC 36239 / CBS 767 / BCRC 21394 / JCM 1990 / NBRC 0083 / IGC 2968</strain>
    </source>
</reference>
<evidence type="ECO:0000256" key="7">
    <source>
        <dbReference type="ARBA" id="ARBA00023295"/>
    </source>
</evidence>
<evidence type="ECO:0000256" key="2">
    <source>
        <dbReference type="ARBA" id="ARBA00006638"/>
    </source>
</evidence>
<name>Q6BUR0_DEBHA</name>
<keyword evidence="3" id="KW-0227">DNA damage</keyword>
<keyword evidence="6" id="KW-0234">DNA repair</keyword>
<dbReference type="GeneID" id="2900536"/>
<dbReference type="EMBL" id="CR382135">
    <property type="protein sequence ID" value="CAG86126.2"/>
    <property type="molecule type" value="Genomic_DNA"/>
</dbReference>
<evidence type="ECO:0000256" key="1">
    <source>
        <dbReference type="ARBA" id="ARBA00005641"/>
    </source>
</evidence>
<keyword evidence="4" id="KW-0378">Hydrolase</keyword>
<dbReference type="HOGENOM" id="CLU_111192_0_0_1"/>
<keyword evidence="11" id="KW-1185">Reference proteome</keyword>
<evidence type="ECO:0000256" key="8">
    <source>
        <dbReference type="ARBA" id="ARBA00037138"/>
    </source>
</evidence>
<dbReference type="KEGG" id="dha:DEHA2C08756g"/>
<evidence type="ECO:0000256" key="3">
    <source>
        <dbReference type="ARBA" id="ARBA00022763"/>
    </source>
</evidence>
<dbReference type="PANTHER" id="PTHR12132:SF1">
    <property type="entry name" value="DNA REPAIR PROTEIN RAD52 HOMOLOG"/>
    <property type="match status" value="1"/>
</dbReference>
<dbReference type="SUPFAM" id="SSF54768">
    <property type="entry name" value="dsRNA-binding domain-like"/>
    <property type="match status" value="1"/>
</dbReference>
<dbReference type="GO" id="GO:0045002">
    <property type="term" value="P:double-strand break repair via single-strand annealing"/>
    <property type="evidence" value="ECO:0007669"/>
    <property type="project" value="InterPro"/>
</dbReference>
<dbReference type="GO" id="GO:0004553">
    <property type="term" value="F:hydrolase activity, hydrolyzing O-glycosyl compounds"/>
    <property type="evidence" value="ECO:0007669"/>
    <property type="project" value="InterPro"/>
</dbReference>
<dbReference type="FunCoup" id="Q6BUR0">
    <property type="interactions" value="126"/>
</dbReference>
<comment type="similarity">
    <text evidence="1">Belongs to the glycosyl hydrolase 5 (cellulase A) family.</text>
</comment>
<evidence type="ECO:0000256" key="9">
    <source>
        <dbReference type="ARBA" id="ARBA00041062"/>
    </source>
</evidence>
<accession>Q6BUR0</accession>
<dbReference type="GO" id="GO:0005975">
    <property type="term" value="P:carbohydrate metabolic process"/>
    <property type="evidence" value="ECO:0007669"/>
    <property type="project" value="InterPro"/>
</dbReference>
<dbReference type="InterPro" id="IPR042525">
    <property type="entry name" value="Rad52_Rad59_Rad22_sf"/>
</dbReference>
<dbReference type="RefSeq" id="XP_458059.2">
    <property type="nucleotide sequence ID" value="XM_458059.1"/>
</dbReference>
<dbReference type="InterPro" id="IPR016810">
    <property type="entry name" value="Rad59"/>
</dbReference>
<dbReference type="eggNOG" id="KOG4141">
    <property type="taxonomic scope" value="Eukaryota"/>
</dbReference>
<evidence type="ECO:0000256" key="5">
    <source>
        <dbReference type="ARBA" id="ARBA00023172"/>
    </source>
</evidence>
<keyword evidence="7" id="KW-0326">Glycosidase</keyword>
<dbReference type="OMA" id="WSVQRIG"/>
<gene>
    <name evidence="10" type="ordered locus">DEHA2C08756g</name>
</gene>
<evidence type="ECO:0000313" key="10">
    <source>
        <dbReference type="EMBL" id="CAG86126.2"/>
    </source>
</evidence>
<dbReference type="STRING" id="284592.Q6BUR0"/>
<organism evidence="10 11">
    <name type="scientific">Debaryomyces hansenii (strain ATCC 36239 / CBS 767 / BCRC 21394 / JCM 1990 / NBRC 0083 / IGC 2968)</name>
    <name type="common">Yeast</name>
    <name type="synonym">Torulaspora hansenii</name>
    <dbReference type="NCBI Taxonomy" id="284592"/>
    <lineage>
        <taxon>Eukaryota</taxon>
        <taxon>Fungi</taxon>
        <taxon>Dikarya</taxon>
        <taxon>Ascomycota</taxon>
        <taxon>Saccharomycotina</taxon>
        <taxon>Pichiomycetes</taxon>
        <taxon>Debaryomycetaceae</taxon>
        <taxon>Debaryomyces</taxon>
    </lineage>
</organism>
<dbReference type="AlphaFoldDB" id="Q6BUR0"/>
<protein>
    <recommendedName>
        <fullName evidence="9">DNA repair and recombination protein RAD52</fullName>
    </recommendedName>
</protein>
<proteinExistence type="inferred from homology"/>
<evidence type="ECO:0000313" key="11">
    <source>
        <dbReference type="Proteomes" id="UP000000599"/>
    </source>
</evidence>
<dbReference type="Proteomes" id="UP000000599">
    <property type="component" value="Chromosome C"/>
</dbReference>
<dbReference type="GO" id="GO:0005634">
    <property type="term" value="C:nucleus"/>
    <property type="evidence" value="ECO:0007669"/>
    <property type="project" value="TreeGrafter"/>
</dbReference>
<dbReference type="InterPro" id="IPR018087">
    <property type="entry name" value="Glyco_hydro_5_CS"/>
</dbReference>
<dbReference type="InterPro" id="IPR007232">
    <property type="entry name" value="Rad52_Rad59_Rad22"/>
</dbReference>
<dbReference type="PANTHER" id="PTHR12132">
    <property type="entry name" value="DNA REPAIR AND RECOMBINATION PROTEIN RAD52, RAD59"/>
    <property type="match status" value="1"/>
</dbReference>
<dbReference type="Gene3D" id="3.30.390.80">
    <property type="entry name" value="DNA repair protein Rad52/59/22"/>
    <property type="match status" value="1"/>
</dbReference>
<evidence type="ECO:0000256" key="6">
    <source>
        <dbReference type="ARBA" id="ARBA00023204"/>
    </source>
</evidence>
<dbReference type="VEuPathDB" id="FungiDB:DEHA2C08756g"/>
<comment type="similarity">
    <text evidence="2">Belongs to the RAD52 family.</text>
</comment>
<dbReference type="InParanoid" id="Q6BUR0"/>
<keyword evidence="5" id="KW-0233">DNA recombination</keyword>
<dbReference type="Pfam" id="PF04098">
    <property type="entry name" value="Rad52_Rad22"/>
    <property type="match status" value="1"/>
</dbReference>
<evidence type="ECO:0000256" key="4">
    <source>
        <dbReference type="ARBA" id="ARBA00022801"/>
    </source>
</evidence>
<dbReference type="InterPro" id="IPR041247">
    <property type="entry name" value="Rad52_fam"/>
</dbReference>
<sequence length="196" mass="22139">MNNNAWEDAYGDETTGPSTVVFFPDMSEFEKQDQNEEENNSNEGIASDWALKKIGTLQARLEAIQNAKDSKRFSGSNFYSKFSSSVIFNLANEVFGYNGWSSEIISSHLVHEQLNEENNEYSVKYNVVARIILKDGTYNDELGTGEASNMPHKNMCYNKGKKQAITDGLKNSILGLRDLLLENELKNFERVEQGKT</sequence>
<dbReference type="PROSITE" id="PS00659">
    <property type="entry name" value="GLYCOSYL_HYDROL_F5"/>
    <property type="match status" value="1"/>
</dbReference>
<dbReference type="GO" id="GO:0000724">
    <property type="term" value="P:double-strand break repair via homologous recombination"/>
    <property type="evidence" value="ECO:0007669"/>
    <property type="project" value="TreeGrafter"/>
</dbReference>